<evidence type="ECO:0008006" key="3">
    <source>
        <dbReference type="Google" id="ProtNLM"/>
    </source>
</evidence>
<dbReference type="InterPro" id="IPR023578">
    <property type="entry name" value="Ras_GEF_dom_sf"/>
</dbReference>
<dbReference type="eggNOG" id="ENOG502RDKI">
    <property type="taxonomic scope" value="Eukaryota"/>
</dbReference>
<organism evidence="2">
    <name type="scientific">Entamoeba dispar (strain ATCC PRA-260 / SAW760)</name>
    <dbReference type="NCBI Taxonomy" id="370354"/>
    <lineage>
        <taxon>Eukaryota</taxon>
        <taxon>Amoebozoa</taxon>
        <taxon>Evosea</taxon>
        <taxon>Archamoebae</taxon>
        <taxon>Mastigamoebida</taxon>
        <taxon>Entamoebidae</taxon>
        <taxon>Entamoeba</taxon>
    </lineage>
</organism>
<dbReference type="SUPFAM" id="SSF48366">
    <property type="entry name" value="Ras GEF"/>
    <property type="match status" value="1"/>
</dbReference>
<evidence type="ECO:0000313" key="2">
    <source>
        <dbReference type="Proteomes" id="UP000008076"/>
    </source>
</evidence>
<dbReference type="AlphaFoldDB" id="B0EUL6"/>
<gene>
    <name evidence="1" type="ORF">EDI_334710</name>
</gene>
<dbReference type="VEuPathDB" id="AmoebaDB:EDI_334710"/>
<keyword evidence="2" id="KW-1185">Reference proteome</keyword>
<name>B0EUL6_ENTDS</name>
<dbReference type="GeneID" id="5886688"/>
<accession>B0EUL6</accession>
<sequence length="560" mass="66045">MFQHKRKSSTPTERLGTVSIQNSLKDKLSLGMSLSGEFKDKIKDEIYFKDNNSDEQYITFLKQLQNTNEIQFVEIANHLIEKNMFLIEGKFNCCWKVTVKDVRIIIWQMKECKRKILSIMCKCISDEELDEVNEKLPVLQICCFGHGSKTNNYNFIKEIIYNYNSIFDVQGDPLLDNQSSIEEVSKMKILEYMVDPFAPKDFIVDAMYSLYLFSSVDEVCTFIAGAHTDLLFALSEQNEIEYKLLQEQVIFISRLLFSIYSPSLQNKNTLKCLLNPTYPKDFRKFIENIYQGITSNYLRFSKSFNIIGDCFKEPNRFNQIYKIKLGKSLDLSKLNKKIKKSVGYLQEIKTFNKIVLVNLEPFFIAEQIALFDHKCFNLVEVKDLVYYEHKSSFKRYQQTMERFSQSIEQLIETESDIDFFISVFHGLFFYNEFNGAYLIYNVLSNKKKSNPILFNKIKKISNSLYSKLEIFFKEINGHELFWIYYCSLPLFTSKVPVVDFWLDRIRTDDVLTLDFGERLNAEKIKKISVDVQLWIEAKETKFIFDEIDTVMKYFNNLAYL</sequence>
<dbReference type="EMBL" id="DS550903">
    <property type="protein sequence ID" value="EDR21792.1"/>
    <property type="molecule type" value="Genomic_DNA"/>
</dbReference>
<dbReference type="KEGG" id="edi:EDI_334710"/>
<dbReference type="OrthoDB" id="26873at2759"/>
<dbReference type="Proteomes" id="UP000008076">
    <property type="component" value="Unassembled WGS sequence"/>
</dbReference>
<reference evidence="2" key="1">
    <citation type="submission" date="2007-12" db="EMBL/GenBank/DDBJ databases">
        <title>Annotation of Entamoeba dispar SAW760.</title>
        <authorList>
            <person name="Lorenzi H."/>
            <person name="Inman J."/>
            <person name="Schobel S."/>
            <person name="Amedeo P."/>
            <person name="Caler E."/>
        </authorList>
    </citation>
    <scope>NUCLEOTIDE SEQUENCE [LARGE SCALE GENOMIC DNA]</scope>
    <source>
        <strain evidence="2">ATCC PRA-260 / SAW760</strain>
    </source>
</reference>
<dbReference type="OMA" id="RIIIWQM"/>
<evidence type="ECO:0000313" key="1">
    <source>
        <dbReference type="EMBL" id="EDR21792.1"/>
    </source>
</evidence>
<proteinExistence type="predicted"/>
<protein>
    <recommendedName>
        <fullName evidence="3">Ras-GEF domain-containing protein</fullName>
    </recommendedName>
</protein>
<dbReference type="RefSeq" id="XP_001741754.1">
    <property type="nucleotide sequence ID" value="XM_001741702.1"/>
</dbReference>